<dbReference type="Proteomes" id="UP000304148">
    <property type="component" value="Chromosome"/>
</dbReference>
<reference evidence="4" key="1">
    <citation type="submission" date="2018-08" db="EMBL/GenBank/DDBJ databases">
        <authorList>
            <person name="Chevrot R."/>
        </authorList>
    </citation>
    <scope>NUCLEOTIDE SEQUENCE [LARGE SCALE GENOMIC DNA]</scope>
</reference>
<evidence type="ECO:0000313" key="3">
    <source>
        <dbReference type="EMBL" id="SYX82914.1"/>
    </source>
</evidence>
<dbReference type="RefSeq" id="WP_138185099.1">
    <property type="nucleotide sequence ID" value="NZ_LS992241.1"/>
</dbReference>
<gene>
    <name evidence="3" type="ORF">PBLR_11336</name>
</gene>
<accession>A0A383R8S1</accession>
<feature type="region of interest" description="Disordered" evidence="1">
    <location>
        <begin position="1"/>
        <end position="26"/>
    </location>
</feature>
<evidence type="ECO:0000259" key="2">
    <source>
        <dbReference type="Pfam" id="PF09350"/>
    </source>
</evidence>
<protein>
    <recommendedName>
        <fullName evidence="2">DnaJ homologue subfamily C member 28 conserved domain-containing protein</fullName>
    </recommendedName>
</protein>
<dbReference type="Pfam" id="PF09350">
    <property type="entry name" value="DJC28_CD"/>
    <property type="match status" value="1"/>
</dbReference>
<dbReference type="InterPro" id="IPR018961">
    <property type="entry name" value="DnaJ_homolog_subfam-C_membr-28"/>
</dbReference>
<name>A0A383R8S1_PAEAL</name>
<dbReference type="EMBL" id="LS992241">
    <property type="protein sequence ID" value="SYX82914.1"/>
    <property type="molecule type" value="Genomic_DNA"/>
</dbReference>
<dbReference type="AlphaFoldDB" id="A0A383R8S1"/>
<evidence type="ECO:0000313" key="4">
    <source>
        <dbReference type="Proteomes" id="UP000304148"/>
    </source>
</evidence>
<feature type="domain" description="DnaJ homologue subfamily C member 28 conserved" evidence="2">
    <location>
        <begin position="47"/>
        <end position="94"/>
    </location>
</feature>
<feature type="compositionally biased region" description="Basic and acidic residues" evidence="1">
    <location>
        <begin position="1"/>
        <end position="21"/>
    </location>
</feature>
<sequence>MGWFRKESKQSAEVKPIKSEIAEDAPQTIATERMMSNWLDDVFTQYEKKGGLDDLPGKGKPLEVRGGDPLNGVLHNANVVPSWLALQHEIRDELLRIMKLSKDQPQADVTAAMSDVNQKIVKYNASVPSTLFQKSKVTLDTLEGQLAKWM</sequence>
<proteinExistence type="predicted"/>
<evidence type="ECO:0000256" key="1">
    <source>
        <dbReference type="SAM" id="MobiDB-lite"/>
    </source>
</evidence>
<organism evidence="3 4">
    <name type="scientific">Paenibacillus alvei</name>
    <name type="common">Bacillus alvei</name>
    <dbReference type="NCBI Taxonomy" id="44250"/>
    <lineage>
        <taxon>Bacteria</taxon>
        <taxon>Bacillati</taxon>
        <taxon>Bacillota</taxon>
        <taxon>Bacilli</taxon>
        <taxon>Bacillales</taxon>
        <taxon>Paenibacillaceae</taxon>
        <taxon>Paenibacillus</taxon>
    </lineage>
</organism>